<protein>
    <recommendedName>
        <fullName evidence="2">HTH cro/C1-type domain-containing protein</fullName>
    </recommendedName>
</protein>
<name>A0ABP7U063_9BACT</name>
<evidence type="ECO:0000256" key="1">
    <source>
        <dbReference type="SAM" id="MobiDB-lite"/>
    </source>
</evidence>
<reference evidence="4" key="1">
    <citation type="journal article" date="2019" name="Int. J. Syst. Evol. Microbiol.">
        <title>The Global Catalogue of Microorganisms (GCM) 10K type strain sequencing project: providing services to taxonomists for standard genome sequencing and annotation.</title>
        <authorList>
            <consortium name="The Broad Institute Genomics Platform"/>
            <consortium name="The Broad Institute Genome Sequencing Center for Infectious Disease"/>
            <person name="Wu L."/>
            <person name="Ma J."/>
        </authorList>
    </citation>
    <scope>NUCLEOTIDE SEQUENCE [LARGE SCALE GENOMIC DNA]</scope>
    <source>
        <strain evidence="4">JCM 17225</strain>
    </source>
</reference>
<dbReference type="PROSITE" id="PS50943">
    <property type="entry name" value="HTH_CROC1"/>
    <property type="match status" value="1"/>
</dbReference>
<comment type="caution">
    <text evidence="3">The sequence shown here is derived from an EMBL/GenBank/DDBJ whole genome shotgun (WGS) entry which is preliminary data.</text>
</comment>
<dbReference type="Gene3D" id="1.10.260.40">
    <property type="entry name" value="lambda repressor-like DNA-binding domains"/>
    <property type="match status" value="1"/>
</dbReference>
<feature type="domain" description="HTH cro/C1-type" evidence="2">
    <location>
        <begin position="16"/>
        <end position="44"/>
    </location>
</feature>
<evidence type="ECO:0000259" key="2">
    <source>
        <dbReference type="PROSITE" id="PS50943"/>
    </source>
</evidence>
<dbReference type="Pfam" id="PF13560">
    <property type="entry name" value="HTH_31"/>
    <property type="match status" value="1"/>
</dbReference>
<dbReference type="Proteomes" id="UP001501469">
    <property type="component" value="Unassembled WGS sequence"/>
</dbReference>
<dbReference type="SUPFAM" id="SSF47413">
    <property type="entry name" value="lambda repressor-like DNA-binding domains"/>
    <property type="match status" value="1"/>
</dbReference>
<evidence type="ECO:0000313" key="4">
    <source>
        <dbReference type="Proteomes" id="UP001501469"/>
    </source>
</evidence>
<dbReference type="InterPro" id="IPR001387">
    <property type="entry name" value="Cro/C1-type_HTH"/>
</dbReference>
<dbReference type="InterPro" id="IPR010982">
    <property type="entry name" value="Lambda_DNA-bd_dom_sf"/>
</dbReference>
<proteinExistence type="predicted"/>
<sequence length="202" mass="20936">MARVPLPSASLETAVRARFGLSVRQLARYLGVSAGFVSHLETGRKQAPEALALRLLPLARLLPPPLGSGPPDDAPPAPGPDADPLTQALALATPETATGAWPAPVRRRVGACRLQALAVAQRLAGLQARTEALAHRRRGLARLAAAPVPPDPAEAARYARWLSELAEDLALAEPNPAAAATARQLLAARLAGLRAEVAALTG</sequence>
<keyword evidence="4" id="KW-1185">Reference proteome</keyword>
<organism evidence="3 4">
    <name type="scientific">Hymenobacter glaciei</name>
    <dbReference type="NCBI Taxonomy" id="877209"/>
    <lineage>
        <taxon>Bacteria</taxon>
        <taxon>Pseudomonadati</taxon>
        <taxon>Bacteroidota</taxon>
        <taxon>Cytophagia</taxon>
        <taxon>Cytophagales</taxon>
        <taxon>Hymenobacteraceae</taxon>
        <taxon>Hymenobacter</taxon>
    </lineage>
</organism>
<accession>A0ABP7U063</accession>
<dbReference type="CDD" id="cd00093">
    <property type="entry name" value="HTH_XRE"/>
    <property type="match status" value="1"/>
</dbReference>
<dbReference type="EMBL" id="BAABDK010000015">
    <property type="protein sequence ID" value="GAA4033926.1"/>
    <property type="molecule type" value="Genomic_DNA"/>
</dbReference>
<dbReference type="RefSeq" id="WP_345053082.1">
    <property type="nucleotide sequence ID" value="NZ_BAABDK010000015.1"/>
</dbReference>
<evidence type="ECO:0000313" key="3">
    <source>
        <dbReference type="EMBL" id="GAA4033926.1"/>
    </source>
</evidence>
<feature type="compositionally biased region" description="Pro residues" evidence="1">
    <location>
        <begin position="64"/>
        <end position="81"/>
    </location>
</feature>
<gene>
    <name evidence="3" type="ORF">GCM10022409_17820</name>
</gene>
<feature type="region of interest" description="Disordered" evidence="1">
    <location>
        <begin position="64"/>
        <end position="85"/>
    </location>
</feature>